<evidence type="ECO:0000313" key="1">
    <source>
        <dbReference type="EMBL" id="KYQ94062.1"/>
    </source>
</evidence>
<dbReference type="InParanoid" id="A0A151ZJ92"/>
<dbReference type="Gene3D" id="3.80.10.10">
    <property type="entry name" value="Ribonuclease Inhibitor"/>
    <property type="match status" value="1"/>
</dbReference>
<sequence>MILGAYSLLGNIIRKSYEYYSEGSSKSLGISTERSLVSSSESNNGLYGTSGVIPHFIIKKILNYVMYHINGCDHLISILKDYTLVCHDWNRYIVPKLQCPRLFVDEFFFKKLRGIIECRKVDLRDLIFYREQQSQEQSLLGIQSIFPIEFLFYKTWNHFEHENLHQKISRSFPHTKRLILYIDFEMFPTEQQQQEQQQQQQRSMLSNMNSQVDEVPIEHMTLSLQAAIPNQVFKNIFCLPNLKQLVIIGLPLMDMELVDDTFDKIFQSLVKLEKLVLKNARFPSRIISNLIRSHPTLSYLYVSLYWSDSDQSQYQIIKELTLNKRISTFISDCCIRFGDLVQLLNTNKTLTNLKIENSNIVGTESDFSGHSQTLISNQTLKTFGLNSSLLNLKWEPSPTMVSLKISDSHFSYQFQNLVDLHFITAVDNYEPLFTQFLIPLLMSSGCKLRLAIIEIHAPVLESFSLDAFEEALFVNQSLETLCIRGLKVTKEFLYEMLDFHHPTLTRLECHTGEINDFLVLRDLVAQNSNLKSLHIVLTLPFDRFLDFDENIAHIIEKNDCLVNLSIDVTHGFVESNQTIQQSHEKLYQAIKNNHNILSLQFPRLLHNPKIQQLLNHKLIGGYYSPIKSKIEK</sequence>
<protein>
    <submittedName>
        <fullName evidence="1">Uncharacterized protein</fullName>
    </submittedName>
</protein>
<dbReference type="SUPFAM" id="SSF52047">
    <property type="entry name" value="RNI-like"/>
    <property type="match status" value="1"/>
</dbReference>
<reference evidence="1 2" key="1">
    <citation type="submission" date="2015-12" db="EMBL/GenBank/DDBJ databases">
        <title>Dictyostelia acquired genes for synthesis and detection of signals that induce cell-type specialization by lateral gene transfer from prokaryotes.</title>
        <authorList>
            <person name="Gloeckner G."/>
            <person name="Schaap P."/>
        </authorList>
    </citation>
    <scope>NUCLEOTIDE SEQUENCE [LARGE SCALE GENOMIC DNA]</scope>
    <source>
        <strain evidence="1 2">TK</strain>
    </source>
</reference>
<gene>
    <name evidence="1" type="ORF">DLAC_04337</name>
</gene>
<dbReference type="AlphaFoldDB" id="A0A151ZJ92"/>
<proteinExistence type="predicted"/>
<organism evidence="1 2">
    <name type="scientific">Tieghemostelium lacteum</name>
    <name type="common">Slime mold</name>
    <name type="synonym">Dictyostelium lacteum</name>
    <dbReference type="NCBI Taxonomy" id="361077"/>
    <lineage>
        <taxon>Eukaryota</taxon>
        <taxon>Amoebozoa</taxon>
        <taxon>Evosea</taxon>
        <taxon>Eumycetozoa</taxon>
        <taxon>Dictyostelia</taxon>
        <taxon>Dictyosteliales</taxon>
        <taxon>Raperosteliaceae</taxon>
        <taxon>Tieghemostelium</taxon>
    </lineage>
</organism>
<dbReference type="EMBL" id="LODT01000022">
    <property type="protein sequence ID" value="KYQ94062.1"/>
    <property type="molecule type" value="Genomic_DNA"/>
</dbReference>
<keyword evidence="2" id="KW-1185">Reference proteome</keyword>
<evidence type="ECO:0000313" key="2">
    <source>
        <dbReference type="Proteomes" id="UP000076078"/>
    </source>
</evidence>
<comment type="caution">
    <text evidence="1">The sequence shown here is derived from an EMBL/GenBank/DDBJ whole genome shotgun (WGS) entry which is preliminary data.</text>
</comment>
<dbReference type="Proteomes" id="UP000076078">
    <property type="component" value="Unassembled WGS sequence"/>
</dbReference>
<dbReference type="InterPro" id="IPR032675">
    <property type="entry name" value="LRR_dom_sf"/>
</dbReference>
<name>A0A151ZJ92_TIELA</name>
<accession>A0A151ZJ92</accession>